<evidence type="ECO:0000256" key="3">
    <source>
        <dbReference type="ARBA" id="ARBA00022989"/>
    </source>
</evidence>
<comment type="subcellular location">
    <subcellularLocation>
        <location evidence="1">Membrane</location>
        <topology evidence="1">Single-pass membrane protein</topology>
    </subcellularLocation>
</comment>
<evidence type="ECO:0000256" key="1">
    <source>
        <dbReference type="ARBA" id="ARBA00004167"/>
    </source>
</evidence>
<organism evidence="7 8">
    <name type="scientific">Candidatus Alistipes avicola</name>
    <dbReference type="NCBI Taxonomy" id="2838432"/>
    <lineage>
        <taxon>Bacteria</taxon>
        <taxon>Pseudomonadati</taxon>
        <taxon>Bacteroidota</taxon>
        <taxon>Bacteroidia</taxon>
        <taxon>Bacteroidales</taxon>
        <taxon>Rikenellaceae</taxon>
        <taxon>Alistipes</taxon>
    </lineage>
</organism>
<evidence type="ECO:0000313" key="7">
    <source>
        <dbReference type="EMBL" id="HJA99527.1"/>
    </source>
</evidence>
<evidence type="ECO:0000256" key="5">
    <source>
        <dbReference type="SAM" id="MobiDB-lite"/>
    </source>
</evidence>
<reference evidence="7" key="1">
    <citation type="journal article" date="2021" name="PeerJ">
        <title>Extensive microbial diversity within the chicken gut microbiome revealed by metagenomics and culture.</title>
        <authorList>
            <person name="Gilroy R."/>
            <person name="Ravi A."/>
            <person name="Getino M."/>
            <person name="Pursley I."/>
            <person name="Horton D.L."/>
            <person name="Alikhan N.F."/>
            <person name="Baker D."/>
            <person name="Gharbi K."/>
            <person name="Hall N."/>
            <person name="Watson M."/>
            <person name="Adriaenssens E.M."/>
            <person name="Foster-Nyarko E."/>
            <person name="Jarju S."/>
            <person name="Secka A."/>
            <person name="Antonio M."/>
            <person name="Oren A."/>
            <person name="Chaudhuri R.R."/>
            <person name="La Ragione R."/>
            <person name="Hildebrand F."/>
            <person name="Pallen M.J."/>
        </authorList>
    </citation>
    <scope>NUCLEOTIDE SEQUENCE</scope>
    <source>
        <strain evidence="7">CHK169-11906</strain>
    </source>
</reference>
<dbReference type="InterPro" id="IPR007452">
    <property type="entry name" value="TamB_C"/>
</dbReference>
<evidence type="ECO:0000259" key="6">
    <source>
        <dbReference type="Pfam" id="PF04357"/>
    </source>
</evidence>
<comment type="caution">
    <text evidence="7">The sequence shown here is derived from an EMBL/GenBank/DDBJ whole genome shotgun (WGS) entry which is preliminary data.</text>
</comment>
<dbReference type="PANTHER" id="PTHR36985">
    <property type="entry name" value="TRANSLOCATION AND ASSEMBLY MODULE SUBUNIT TAMB"/>
    <property type="match status" value="1"/>
</dbReference>
<gene>
    <name evidence="7" type="ORF">H9779_08025</name>
</gene>
<name>A0A9D2RIP0_9BACT</name>
<evidence type="ECO:0000256" key="2">
    <source>
        <dbReference type="ARBA" id="ARBA00022692"/>
    </source>
</evidence>
<keyword evidence="2" id="KW-0812">Transmembrane</keyword>
<dbReference type="GO" id="GO:0005886">
    <property type="term" value="C:plasma membrane"/>
    <property type="evidence" value="ECO:0007669"/>
    <property type="project" value="InterPro"/>
</dbReference>
<feature type="compositionally biased region" description="Basic and acidic residues" evidence="5">
    <location>
        <begin position="1504"/>
        <end position="1519"/>
    </location>
</feature>
<accession>A0A9D2RIP0</accession>
<keyword evidence="3" id="KW-1133">Transmembrane helix</keyword>
<keyword evidence="4" id="KW-0472">Membrane</keyword>
<protein>
    <submittedName>
        <fullName evidence="7">Translocation/assembly module TamB</fullName>
    </submittedName>
</protein>
<sequence length="1541" mass="171685">MRRMVKIIGKLLSAALLLLIIFPMFVAILLEIPAVQNYVVHEATDLISRKLGTRVNVDRVHLGLFYRVSIDGFYVEDFQQDTLLYAGRLSARVSSFGIFGGGVVIGRASLSDGKFCLRETPDSVMNIKEVINAFVDPNRPESPGKFMLTIRDLQVDGLDFCIERLEHRNPEYGVDFGSMQLQGIEARLKDFILDGPNIHTQIDCLSFRERSGFEVEEMNGRLFVTNGCLNLEDARIRTERSDILFSSFTMVGTDWSRYKYFVDEVDLYAEVQNSTISSDDIAYFSPKLKDWHLELGRIDVSMQGPVSDFSASIASLQAGRTTELRTDLSVRGLPDIGKTNFEVETLALVTTGKDIDRFVRSVTGKKIPAGTLDIVDNAGKLRLNGKFKGGLAAFDLDAVLTSMIGRLDCDLAVSPRAGGDRAVRGRIKTKNLRLNKLLDNDQLGRLSLAAWVNGVVGKEYTDAEVNGRISCLEFNGYAYDSLRLNGHLLNREFNGYVEARDRNLKFDFSGMIDLDGERPRYDFSLDLAEADLVALGINRRDSISSLSGRMRARAIGRSLDDLNGIIAVRDAVYCFNDQQLKADSLFVIGRNNQDNKFIQLRSEFIDATYQGQTSYKEVFAYLKQHGRDYIPLLDDTPEKQTENLDTLLLSNSYSDLTVDLKRVGALTDAVLPGLQVADGSQLHLRINPVSDKLTFTASSDYIERGNMLITRLGVNAQNKGDSLVFDASTEDIFLGGLHMSRVGMNGGARDNHFALITDFADTVSHTSGRLGFRSEFARETGPDGRQILINLIPSYLTQGDKTWNIRCDGITADTARVKIDRFRMSYNGQELLLDGVVSRSLQDSILLTLRDFDLAPFSNLTSSLGYTIDGRTNGYAKMKAVRRDGRMQADIVIDSILLNEMEVPSLWLRSRWDFAQNRAGIIIQQHESLDTLAVGFYAPAKRRYYVRAMLEGVDLGALDPILKGVIENTEGEADARITLQGEPGDHAMSGEIQVRNFATTVDFTQVRYTMPEGTIEVRDNHLIAKDIPLYDPLNNKGLFSLDLNLEHLSNISYSVNVQPQELLVLNTTNKDNDLFYGKIFASGAATIAGSKGGVRMNIVATTEDDSEFFMPLSGASSVKTSDFVTFVSPERTDTTDYLVRKKMLFQRKNRKKETVGSSMDITMSLNVKDNTAFQLMVDPTTGNILKGRGNGQLNLHINPQNNVFDMYGDYTLTEGNYLFTLPPIVNKRFILEGGSMIQWTGEPIDARLDITAIYKLKASLQPLLGTSGTNGQSGSGGVADRSVPVECRLHIGGRLTDPQFSFAVDVPVADVETQAAVASALNNNETKQFMYLLLLGSFASENMLSGNSGLGASTGAATGLELLSNQVSNWFSTDEYRILFNYRPGSEITSDELDFGFSTNLINNRLLVEVEGNYIMDNKQATSNNLSNFMGEAHVTWLIDRSGNLQLKVFTQTIDRFDENQGLQETGLGIVYKEDFNNFKDLKQRIRDRFISKERQERRKARRAEKARQKEERRREKEGLPSLAPSDTVATEPENEQKSAK</sequence>
<dbReference type="Pfam" id="PF04357">
    <property type="entry name" value="TamB"/>
    <property type="match status" value="1"/>
</dbReference>
<evidence type="ECO:0000256" key="4">
    <source>
        <dbReference type="ARBA" id="ARBA00023136"/>
    </source>
</evidence>
<reference evidence="7" key="2">
    <citation type="submission" date="2021-04" db="EMBL/GenBank/DDBJ databases">
        <authorList>
            <person name="Gilroy R."/>
        </authorList>
    </citation>
    <scope>NUCLEOTIDE SEQUENCE</scope>
    <source>
        <strain evidence="7">CHK169-11906</strain>
    </source>
</reference>
<proteinExistence type="predicted"/>
<feature type="domain" description="Translocation and assembly module TamB C-terminal" evidence="6">
    <location>
        <begin position="1035"/>
        <end position="1476"/>
    </location>
</feature>
<evidence type="ECO:0000313" key="8">
    <source>
        <dbReference type="Proteomes" id="UP000824259"/>
    </source>
</evidence>
<dbReference type="PANTHER" id="PTHR36985:SF1">
    <property type="entry name" value="TRANSLOCATION AND ASSEMBLY MODULE SUBUNIT TAMB"/>
    <property type="match status" value="1"/>
</dbReference>
<feature type="region of interest" description="Disordered" evidence="5">
    <location>
        <begin position="1493"/>
        <end position="1541"/>
    </location>
</feature>
<dbReference type="GO" id="GO:0009306">
    <property type="term" value="P:protein secretion"/>
    <property type="evidence" value="ECO:0007669"/>
    <property type="project" value="InterPro"/>
</dbReference>
<dbReference type="Proteomes" id="UP000824259">
    <property type="component" value="Unassembled WGS sequence"/>
</dbReference>
<dbReference type="EMBL" id="DWYR01000025">
    <property type="protein sequence ID" value="HJA99527.1"/>
    <property type="molecule type" value="Genomic_DNA"/>
</dbReference>